<name>A0A382Z289_9ZZZZ</name>
<organism evidence="1">
    <name type="scientific">marine metagenome</name>
    <dbReference type="NCBI Taxonomy" id="408172"/>
    <lineage>
        <taxon>unclassified sequences</taxon>
        <taxon>metagenomes</taxon>
        <taxon>ecological metagenomes</taxon>
    </lineage>
</organism>
<gene>
    <name evidence="1" type="ORF">METZ01_LOCUS442049</name>
</gene>
<proteinExistence type="predicted"/>
<evidence type="ECO:0000313" key="1">
    <source>
        <dbReference type="EMBL" id="SVD89195.1"/>
    </source>
</evidence>
<sequence length="64" mass="7336">MFAGHSERYSGIKNDSDLNSALFADMVRFGGKPDKVVYFERPYLKKLRQLKAGQYGEVLSYKNT</sequence>
<protein>
    <submittedName>
        <fullName evidence="1">Uncharacterized protein</fullName>
    </submittedName>
</protein>
<dbReference type="EMBL" id="UINC01180147">
    <property type="protein sequence ID" value="SVD89195.1"/>
    <property type="molecule type" value="Genomic_DNA"/>
</dbReference>
<accession>A0A382Z289</accession>
<reference evidence="1" key="1">
    <citation type="submission" date="2018-05" db="EMBL/GenBank/DDBJ databases">
        <authorList>
            <person name="Lanie J.A."/>
            <person name="Ng W.-L."/>
            <person name="Kazmierczak K.M."/>
            <person name="Andrzejewski T.M."/>
            <person name="Davidsen T.M."/>
            <person name="Wayne K.J."/>
            <person name="Tettelin H."/>
            <person name="Glass J.I."/>
            <person name="Rusch D."/>
            <person name="Podicherti R."/>
            <person name="Tsui H.-C.T."/>
            <person name="Winkler M.E."/>
        </authorList>
    </citation>
    <scope>NUCLEOTIDE SEQUENCE</scope>
</reference>
<feature type="non-terminal residue" evidence="1">
    <location>
        <position position="64"/>
    </location>
</feature>
<dbReference type="AlphaFoldDB" id="A0A382Z289"/>